<feature type="compositionally biased region" description="Basic residues" evidence="1">
    <location>
        <begin position="51"/>
        <end position="66"/>
    </location>
</feature>
<feature type="compositionally biased region" description="Basic residues" evidence="1">
    <location>
        <begin position="87"/>
        <end position="97"/>
    </location>
</feature>
<dbReference type="AlphaFoldDB" id="A0A0C1RME0"/>
<name>A0A0C1RME0_9CYAN</name>
<feature type="compositionally biased region" description="Low complexity" evidence="1">
    <location>
        <begin position="67"/>
        <end position="78"/>
    </location>
</feature>
<dbReference type="EMBL" id="JHEG02000019">
    <property type="protein sequence ID" value="KIE13140.1"/>
    <property type="molecule type" value="Genomic_DNA"/>
</dbReference>
<sequence>PLRRGQPQRVRRRHRPVGRDARRVAPGAGADHRRRPVGRGRDAGGPAGPARPRRHVLHARARRRPPRGAGLPPAADRPGPGEPGRHQPARGVRRPRRRDVDRVPRLLHQGEPAGAGARVLAEAGDPGPGHRLLRQLRRQHDGAGPERAGLLLIL</sequence>
<evidence type="ECO:0000256" key="1">
    <source>
        <dbReference type="SAM" id="MobiDB-lite"/>
    </source>
</evidence>
<evidence type="ECO:0000313" key="2">
    <source>
        <dbReference type="EMBL" id="KIE13140.1"/>
    </source>
</evidence>
<comment type="caution">
    <text evidence="2">The sequence shown here is derived from an EMBL/GenBank/DDBJ whole genome shotgun (WGS) entry which is preliminary data.</text>
</comment>
<reference evidence="2" key="1">
    <citation type="journal article" date="2015" name="Genome Announc.">
        <title>Draft Genome Sequence of Tolypothrix boutellei Strain VB521301.</title>
        <authorList>
            <person name="Chandrababunaidu M.M."/>
            <person name="Singh D."/>
            <person name="Sen D."/>
            <person name="Bhan S."/>
            <person name="Das S."/>
            <person name="Gupta A."/>
            <person name="Adhikary S.P."/>
            <person name="Tripathy S."/>
        </authorList>
    </citation>
    <scope>NUCLEOTIDE SEQUENCE</scope>
    <source>
        <strain evidence="2">VB521301</strain>
    </source>
</reference>
<gene>
    <name evidence="2" type="ORF">DA73_0207015</name>
</gene>
<proteinExistence type="predicted"/>
<accession>A0A0C1RME0</accession>
<feature type="non-terminal residue" evidence="2">
    <location>
        <position position="1"/>
    </location>
</feature>
<organism evidence="2">
    <name type="scientific">Tolypothrix bouteillei VB521301</name>
    <dbReference type="NCBI Taxonomy" id="1479485"/>
    <lineage>
        <taxon>Bacteria</taxon>
        <taxon>Bacillati</taxon>
        <taxon>Cyanobacteriota</taxon>
        <taxon>Cyanophyceae</taxon>
        <taxon>Nostocales</taxon>
        <taxon>Tolypothrichaceae</taxon>
        <taxon>Tolypothrix</taxon>
    </lineage>
</organism>
<protein>
    <submittedName>
        <fullName evidence="2">Uncharacterized protein</fullName>
    </submittedName>
</protein>
<feature type="region of interest" description="Disordered" evidence="1">
    <location>
        <begin position="1"/>
        <end position="129"/>
    </location>
</feature>